<sequence length="1319" mass="144260">MTDVERRRQILAENPLDPQAHVELAAALVDWYQTLTDDEIAEVYTREPVDLLRTATGLADGDERLAICADLGFLLLGIFDANPDSVQDRDEGIHYLLEAAELGDPSVDLALAEALIARENPDDTVPAINYASRALAVVENKADPLRQLSFAYVVRYEQTRQIDDLRESQSYFRQLNALVDEPEFRAFAAQVDAMIVLRQVEENQPVPTLDQAIVDLAGTSHTMPFWEQRRRIKLAALRAVRFAWYGGEEEDYETAVADLTELIENLDEAEANSYRAFLGMLAMTRDLPADMRKDPTKITIDRVRDLPAAMSPEALALAEQQLAAVDPKMLPDTEMASTVNVMQAMLTGVSPSTPESEIDAALRHLSEAVDEDDPVHKAMALVVLNARKSQLGGGPESTEAMFEQLITVVSEVEEDNPLRYPMADALAALVNAWNMDIRTAAENARTAKLLASAIAALPPDHPARVDLAAKVAMAAMVSFLGDRSGQSPEEIAAALAEAAAKSSSEAKFDTANAIGQSMVAGLRAMMNRDLELMDEAMAYLDRAEEKAPEGHAVTKVLGMLRAGLLLFRYQISGSLEDMDAAEHYVGVGDISDLPLGEHIREMARIARGMVAMRNDMDEDSIAEARRQVADLHAKLEPGDYFTETMRTLTGQLDVLEQVFAVYNHGGRPSAADLAKLDRTVHSLLDLPVDTVMSVHDVIAASLVTSGHGMATRDVKKYDQAIGLLGKVSARTDLTTDEQLALAYTTGQTLQGRHELSRDYRDINNAIDRLEQARRLVTDATASADYASLLYTLAASYNTRADSARGDLIRSVHIGLDAIRERAADVLLQTNDLRAMEMAKAAKDEAADVARWCVTADQRDAAVQALEMGRAMVLHATTFETTLGALLREGGHHEVAAMYEREAAAANAAPWNEGGSAPGPQLRTDVRRRVLKAVAHTDIADRLLAPPEIDEIRTALQDAEAAALVYMVPRYDRSPGFAVVVDSADVTVLKLPHLTAGKEIERFVQASGPEWVFALNDLCEWAWTAAMDDILGQFGMRQRIVLVPVGELAHVPWHAARRDAPGQTVRYACHDAAISYASSARQFIESTRRQPRNWPDEPVLVGVPGNGLYWAQKEITEIHRRCYPDGKLFGTSTVGRRRVTPAKVRDVLPGGPHPASLLHLGIHGRLTSVPMDSYLALSADEDNMAGRLGVREMLDAARQRQSDAPGGLVVLAACTTDRTKQLPDEVLTLASTFLTAGAAGAVGARWEVDDLATMFFMIMFHHYLTAGYPDPVTALRAAQVWMLNPKRVLPPDVDPALAEELSSIDPAQVENWAAFTYQGR</sequence>
<keyword evidence="1" id="KW-0175">Coiled coil</keyword>
<dbReference type="OrthoDB" id="4149784at2"/>
<dbReference type="EMBL" id="FWXV01000001">
    <property type="protein sequence ID" value="SMC50634.1"/>
    <property type="molecule type" value="Genomic_DNA"/>
</dbReference>
<accession>A0A1Y5WTV3</accession>
<dbReference type="RefSeq" id="WP_084424217.1">
    <property type="nucleotide sequence ID" value="NZ_FWXV01000001.1"/>
</dbReference>
<evidence type="ECO:0000259" key="2">
    <source>
        <dbReference type="Pfam" id="PF12770"/>
    </source>
</evidence>
<dbReference type="Pfam" id="PF12770">
    <property type="entry name" value="CHAT"/>
    <property type="match status" value="1"/>
</dbReference>
<organism evidence="3 4">
    <name type="scientific">Kibdelosporangium aridum</name>
    <dbReference type="NCBI Taxonomy" id="2030"/>
    <lineage>
        <taxon>Bacteria</taxon>
        <taxon>Bacillati</taxon>
        <taxon>Actinomycetota</taxon>
        <taxon>Actinomycetes</taxon>
        <taxon>Pseudonocardiales</taxon>
        <taxon>Pseudonocardiaceae</taxon>
        <taxon>Kibdelosporangium</taxon>
    </lineage>
</organism>
<feature type="domain" description="CHAT" evidence="2">
    <location>
        <begin position="1017"/>
        <end position="1318"/>
    </location>
</feature>
<proteinExistence type="predicted"/>
<dbReference type="Proteomes" id="UP000192674">
    <property type="component" value="Unassembled WGS sequence"/>
</dbReference>
<evidence type="ECO:0000313" key="3">
    <source>
        <dbReference type="EMBL" id="SMC50634.1"/>
    </source>
</evidence>
<gene>
    <name evidence="3" type="ORF">SAMN05661093_00267</name>
</gene>
<evidence type="ECO:0000313" key="4">
    <source>
        <dbReference type="Proteomes" id="UP000192674"/>
    </source>
</evidence>
<reference evidence="3 4" key="1">
    <citation type="submission" date="2017-04" db="EMBL/GenBank/DDBJ databases">
        <authorList>
            <person name="Afonso C.L."/>
            <person name="Miller P.J."/>
            <person name="Scott M.A."/>
            <person name="Spackman E."/>
            <person name="Goraichik I."/>
            <person name="Dimitrov K.M."/>
            <person name="Suarez D.L."/>
            <person name="Swayne D.E."/>
        </authorList>
    </citation>
    <scope>NUCLEOTIDE SEQUENCE [LARGE SCALE GENOMIC DNA]</scope>
    <source>
        <strain evidence="3 4">DSM 43828</strain>
    </source>
</reference>
<name>A0A1Y5WTV3_KIBAR</name>
<keyword evidence="4" id="KW-1185">Reference proteome</keyword>
<dbReference type="InterPro" id="IPR024983">
    <property type="entry name" value="CHAT_dom"/>
</dbReference>
<evidence type="ECO:0000256" key="1">
    <source>
        <dbReference type="SAM" id="Coils"/>
    </source>
</evidence>
<protein>
    <submittedName>
        <fullName evidence="3">CHAT domain-containing protein</fullName>
    </submittedName>
</protein>
<feature type="coiled-coil region" evidence="1">
    <location>
        <begin position="752"/>
        <end position="782"/>
    </location>
</feature>